<dbReference type="EMBL" id="CAMPGE010023450">
    <property type="protein sequence ID" value="CAI2381388.1"/>
    <property type="molecule type" value="Genomic_DNA"/>
</dbReference>
<gene>
    <name evidence="3" type="ORF">ECRASSUSDP1_LOCUS22843</name>
</gene>
<accession>A0AAD1XXN3</accession>
<feature type="region of interest" description="Disordered" evidence="2">
    <location>
        <begin position="858"/>
        <end position="879"/>
    </location>
</feature>
<feature type="region of interest" description="Disordered" evidence="2">
    <location>
        <begin position="128"/>
        <end position="173"/>
    </location>
</feature>
<keyword evidence="4" id="KW-1185">Reference proteome</keyword>
<dbReference type="AlphaFoldDB" id="A0AAD1XXN3"/>
<reference evidence="3" key="1">
    <citation type="submission" date="2023-07" db="EMBL/GenBank/DDBJ databases">
        <authorList>
            <consortium name="AG Swart"/>
            <person name="Singh M."/>
            <person name="Singh A."/>
            <person name="Seah K."/>
            <person name="Emmerich C."/>
        </authorList>
    </citation>
    <scope>NUCLEOTIDE SEQUENCE</scope>
    <source>
        <strain evidence="3">DP1</strain>
    </source>
</reference>
<proteinExistence type="predicted"/>
<evidence type="ECO:0000256" key="1">
    <source>
        <dbReference type="SAM" id="Coils"/>
    </source>
</evidence>
<feature type="compositionally biased region" description="Basic residues" evidence="2">
    <location>
        <begin position="868"/>
        <end position="879"/>
    </location>
</feature>
<feature type="region of interest" description="Disordered" evidence="2">
    <location>
        <begin position="693"/>
        <end position="712"/>
    </location>
</feature>
<feature type="compositionally biased region" description="Basic residues" evidence="2">
    <location>
        <begin position="827"/>
        <end position="836"/>
    </location>
</feature>
<evidence type="ECO:0000313" key="3">
    <source>
        <dbReference type="EMBL" id="CAI2381388.1"/>
    </source>
</evidence>
<feature type="region of interest" description="Disordered" evidence="2">
    <location>
        <begin position="91"/>
        <end position="111"/>
    </location>
</feature>
<feature type="region of interest" description="Disordered" evidence="2">
    <location>
        <begin position="615"/>
        <end position="638"/>
    </location>
</feature>
<comment type="caution">
    <text evidence="3">The sequence shown here is derived from an EMBL/GenBank/DDBJ whole genome shotgun (WGS) entry which is preliminary data.</text>
</comment>
<keyword evidence="1" id="KW-0175">Coiled coil</keyword>
<name>A0AAD1XXN3_EUPCR</name>
<evidence type="ECO:0000313" key="4">
    <source>
        <dbReference type="Proteomes" id="UP001295684"/>
    </source>
</evidence>
<protein>
    <submittedName>
        <fullName evidence="3">Uncharacterized protein</fullName>
    </submittedName>
</protein>
<feature type="region of interest" description="Disordered" evidence="2">
    <location>
        <begin position="261"/>
        <end position="282"/>
    </location>
</feature>
<feature type="compositionally biased region" description="Basic and acidic residues" evidence="2">
    <location>
        <begin position="626"/>
        <end position="635"/>
    </location>
</feature>
<organism evidence="3 4">
    <name type="scientific">Euplotes crassus</name>
    <dbReference type="NCBI Taxonomy" id="5936"/>
    <lineage>
        <taxon>Eukaryota</taxon>
        <taxon>Sar</taxon>
        <taxon>Alveolata</taxon>
        <taxon>Ciliophora</taxon>
        <taxon>Intramacronucleata</taxon>
        <taxon>Spirotrichea</taxon>
        <taxon>Hypotrichia</taxon>
        <taxon>Euplotida</taxon>
        <taxon>Euplotidae</taxon>
        <taxon>Moneuplotes</taxon>
    </lineage>
</organism>
<feature type="coiled-coil region" evidence="1">
    <location>
        <begin position="498"/>
        <end position="557"/>
    </location>
</feature>
<feature type="region of interest" description="Disordered" evidence="2">
    <location>
        <begin position="801"/>
        <end position="843"/>
    </location>
</feature>
<feature type="coiled-coil region" evidence="1">
    <location>
        <begin position="438"/>
        <end position="468"/>
    </location>
</feature>
<sequence>MSSPSAKRSHRYLDNNSWKNRAMKIHPEDFRISSYSEIEAFGGTDEIDNNDSHEEYESMIEENISSYLHSNPSSVHIHQIASKKPIQSAGSSVIKSSDFHPHSKNNSELVEYDSNEPKRTYYEERIPSFNDIPQEAPKNRNRPKQSLLIDRSTCSQKAKPNKGRPTVVIKDDDSDIYDGTDTFNDDEFIEEVYESVDTSNISSKVIVEANSELEYSKELNKDKSFEKYRKESYNYIPNEVEEDHDQDQSFMRLSRSYEDYKVSDRSRKEESKYEDSSPKINLKDYKDNRESIEKIKDTQSTHDNYPSYDYRVTKIQDNLEKVDYHNGDEDTYSQRPSERKIELRDLGKVTSFEKFFNTHIKSTEKKETLVDRFRNGKAMKKSWKSSCKPESPKVELDNEQINLILSSISIHSDDKEKFLKSFCHKYSNLNSSVKGGFSERMKADIEKRENKSKELQKAEELYRLLNERPLDKEQKDECHSRLYLDAFYRAYKLNDKILKAEKEENEKFRKQNRTASKKRIEQFVEKVNSQILGSKEILDKKRRIKELQEEVELQEVLNKNISRGKMSKSRERMLAKKMYNYEEKKFIKRAGRVKEKQHNEEIKIKQYFQPKVSKSSAKLAKKKREHEKSISKIDPKTSLMDSNDDIPFTESIFDRLYKEAETKKEHLNRLRRSREDAMYSASKSNGTSMLNAYKRSSRSKNKSNKDPSFNMITKESPLTSIDQFNPSSPRIEAEGNRLMMQKYLTESERVQENNKNSKNIKKYKSNGAASPCDFITWNESKYNSQSIDQFFDQRIKDAERQNKLMKPLGKKPQKSTAKSISNMGVYRRTRHQRNHKSDHYSITSDTLYSMEDHAETVNYRQQTANSRSKSKKSRDTRKTARKNILAYSLLDRSIDNTISLLEKSKKNNLNELDLSESSGLQTKPKYKFQLKNREREMYLESFRKMQELKVTNEENCQ</sequence>
<dbReference type="Proteomes" id="UP001295684">
    <property type="component" value="Unassembled WGS sequence"/>
</dbReference>
<evidence type="ECO:0000256" key="2">
    <source>
        <dbReference type="SAM" id="MobiDB-lite"/>
    </source>
</evidence>